<feature type="signal peptide" evidence="1">
    <location>
        <begin position="1"/>
        <end position="18"/>
    </location>
</feature>
<dbReference type="Pfam" id="PF03372">
    <property type="entry name" value="Exo_endo_phos"/>
    <property type="match status" value="1"/>
</dbReference>
<dbReference type="PANTHER" id="PTHR12121">
    <property type="entry name" value="CARBON CATABOLITE REPRESSOR PROTEIN 4"/>
    <property type="match status" value="1"/>
</dbReference>
<accession>A0A4Y8ZWN1</accession>
<dbReference type="SUPFAM" id="SSF56219">
    <property type="entry name" value="DNase I-like"/>
    <property type="match status" value="1"/>
</dbReference>
<feature type="chain" id="PRO_5021326408" evidence="1">
    <location>
        <begin position="19"/>
        <end position="281"/>
    </location>
</feature>
<protein>
    <submittedName>
        <fullName evidence="3">Endonuclease/exonuclease/phosphatase family protein</fullName>
    </submittedName>
</protein>
<keyword evidence="3" id="KW-0269">Exonuclease</keyword>
<dbReference type="InterPro" id="IPR050410">
    <property type="entry name" value="CCR4/nocturin_mRNA_transcr"/>
</dbReference>
<organism evidence="3 4">
    <name type="scientific">Sphingomonas parva</name>
    <dbReference type="NCBI Taxonomy" id="2555898"/>
    <lineage>
        <taxon>Bacteria</taxon>
        <taxon>Pseudomonadati</taxon>
        <taxon>Pseudomonadota</taxon>
        <taxon>Alphaproteobacteria</taxon>
        <taxon>Sphingomonadales</taxon>
        <taxon>Sphingomonadaceae</taxon>
        <taxon>Sphingomonas</taxon>
    </lineage>
</organism>
<feature type="domain" description="Endonuclease/exonuclease/phosphatase" evidence="2">
    <location>
        <begin position="28"/>
        <end position="267"/>
    </location>
</feature>
<keyword evidence="3" id="KW-0255">Endonuclease</keyword>
<name>A0A4Y8ZWN1_9SPHN</name>
<keyword evidence="3" id="KW-0378">Hydrolase</keyword>
<sequence length="281" mass="30863">MRRLLLLALCATAVPAGGASPAGTLRVMSFNVRVPVAQDGRHAWPHRRDLLVDTIASQSPDVVGTQELTRAQGDYLLARLPGYSWFGIDRRGGHDDEHMAIFYRRDRLRLVELGNFWLSETPNVPGSISWGHPFPRMVTWGLFETIADGRRFYVYNTHFPYRAGDEPARTRAAAAIAARIAALPAAVPVVLTGDFNTEPGSPTYALLSGSLADARAQAGSVAGPEGTFHAFTGTPRRRIDWILARGLRAARFHTDDRHRDGLYPSDHFPVTADFVPESPAP</sequence>
<evidence type="ECO:0000259" key="2">
    <source>
        <dbReference type="Pfam" id="PF03372"/>
    </source>
</evidence>
<gene>
    <name evidence="3" type="ORF">E2493_00970</name>
</gene>
<keyword evidence="1" id="KW-0732">Signal</keyword>
<keyword evidence="3" id="KW-0540">Nuclease</keyword>
<dbReference type="InterPro" id="IPR036691">
    <property type="entry name" value="Endo/exonu/phosph_ase_sf"/>
</dbReference>
<keyword evidence="4" id="KW-1185">Reference proteome</keyword>
<dbReference type="GO" id="GO:0004519">
    <property type="term" value="F:endonuclease activity"/>
    <property type="evidence" value="ECO:0007669"/>
    <property type="project" value="UniProtKB-KW"/>
</dbReference>
<dbReference type="GO" id="GO:0000175">
    <property type="term" value="F:3'-5'-RNA exonuclease activity"/>
    <property type="evidence" value="ECO:0007669"/>
    <property type="project" value="TreeGrafter"/>
</dbReference>
<dbReference type="InterPro" id="IPR005135">
    <property type="entry name" value="Endo/exonuclease/phosphatase"/>
</dbReference>
<dbReference type="Proteomes" id="UP000298213">
    <property type="component" value="Unassembled WGS sequence"/>
</dbReference>
<dbReference type="CDD" id="cd09083">
    <property type="entry name" value="EEP-1"/>
    <property type="match status" value="1"/>
</dbReference>
<comment type="caution">
    <text evidence="3">The sequence shown here is derived from an EMBL/GenBank/DDBJ whole genome shotgun (WGS) entry which is preliminary data.</text>
</comment>
<dbReference type="Gene3D" id="3.60.10.10">
    <property type="entry name" value="Endonuclease/exonuclease/phosphatase"/>
    <property type="match status" value="1"/>
</dbReference>
<dbReference type="OrthoDB" id="9793162at2"/>
<proteinExistence type="predicted"/>
<evidence type="ECO:0000313" key="3">
    <source>
        <dbReference type="EMBL" id="TFI60354.1"/>
    </source>
</evidence>
<dbReference type="PANTHER" id="PTHR12121:SF36">
    <property type="entry name" value="ENDONUCLEASE_EXONUCLEASE_PHOSPHATASE DOMAIN-CONTAINING PROTEIN"/>
    <property type="match status" value="1"/>
</dbReference>
<reference evidence="3 4" key="1">
    <citation type="submission" date="2019-03" db="EMBL/GenBank/DDBJ databases">
        <title>Genome sequence of Sphingomonas sp. 17J27-24.</title>
        <authorList>
            <person name="Kim M."/>
            <person name="Maeng S."/>
            <person name="Sathiyaraj S."/>
        </authorList>
    </citation>
    <scope>NUCLEOTIDE SEQUENCE [LARGE SCALE GENOMIC DNA]</scope>
    <source>
        <strain evidence="3 4">17J27-24</strain>
    </source>
</reference>
<dbReference type="EMBL" id="SPDV01000001">
    <property type="protein sequence ID" value="TFI60354.1"/>
    <property type="molecule type" value="Genomic_DNA"/>
</dbReference>
<evidence type="ECO:0000313" key="4">
    <source>
        <dbReference type="Proteomes" id="UP000298213"/>
    </source>
</evidence>
<evidence type="ECO:0000256" key="1">
    <source>
        <dbReference type="SAM" id="SignalP"/>
    </source>
</evidence>
<dbReference type="AlphaFoldDB" id="A0A4Y8ZWN1"/>